<dbReference type="SMART" id="SM00382">
    <property type="entry name" value="AAA"/>
    <property type="match status" value="1"/>
</dbReference>
<dbReference type="Pfam" id="PF00005">
    <property type="entry name" value="ABC_tran"/>
    <property type="match status" value="1"/>
</dbReference>
<dbReference type="GO" id="GO:0016887">
    <property type="term" value="F:ATP hydrolysis activity"/>
    <property type="evidence" value="ECO:0007669"/>
    <property type="project" value="InterPro"/>
</dbReference>
<dbReference type="SUPFAM" id="SSF52540">
    <property type="entry name" value="P-loop containing nucleoside triphosphate hydrolases"/>
    <property type="match status" value="1"/>
</dbReference>
<evidence type="ECO:0000256" key="6">
    <source>
        <dbReference type="ARBA" id="ARBA00023136"/>
    </source>
</evidence>
<evidence type="ECO:0000256" key="3">
    <source>
        <dbReference type="ARBA" id="ARBA00022748"/>
    </source>
</evidence>
<reference evidence="8 9" key="1">
    <citation type="submission" date="2019-02" db="EMBL/GenBank/DDBJ databases">
        <title>Prokaryotic population dynamics and viral predation in marine succession experiment using metagenomics: the confinement effect.</title>
        <authorList>
            <person name="Haro-Moreno J.M."/>
            <person name="Rodriguez-Valera F."/>
            <person name="Lopez-Perez M."/>
        </authorList>
    </citation>
    <scope>NUCLEOTIDE SEQUENCE [LARGE SCALE GENOMIC DNA]</scope>
    <source>
        <strain evidence="8">MED-G170</strain>
    </source>
</reference>
<gene>
    <name evidence="8" type="primary">ccmA</name>
    <name evidence="8" type="ORF">EVB03_00350</name>
</gene>
<dbReference type="PANTHER" id="PTHR43499">
    <property type="entry name" value="ABC TRANSPORTER I FAMILY MEMBER 1"/>
    <property type="match status" value="1"/>
</dbReference>
<evidence type="ECO:0000256" key="5">
    <source>
        <dbReference type="ARBA" id="ARBA00022967"/>
    </source>
</evidence>
<protein>
    <submittedName>
        <fullName evidence="8">Cytochrome c biogenesis heme-transporting ATPase CcmA</fullName>
    </submittedName>
</protein>
<dbReference type="Proteomes" id="UP000315889">
    <property type="component" value="Unassembled WGS sequence"/>
</dbReference>
<keyword evidence="5" id="KW-1278">Translocase</keyword>
<keyword evidence="3" id="KW-0201">Cytochrome c-type biogenesis</keyword>
<keyword evidence="1" id="KW-0813">Transport</keyword>
<dbReference type="InterPro" id="IPR005895">
    <property type="entry name" value="ABC_transptr_haem_export_CcmA"/>
</dbReference>
<organism evidence="8 9">
    <name type="scientific">SAR92 clade bacterium</name>
    <dbReference type="NCBI Taxonomy" id="2315479"/>
    <lineage>
        <taxon>Bacteria</taxon>
        <taxon>Pseudomonadati</taxon>
        <taxon>Pseudomonadota</taxon>
        <taxon>Gammaproteobacteria</taxon>
        <taxon>Cellvibrionales</taxon>
        <taxon>Porticoccaceae</taxon>
        <taxon>SAR92 clade</taxon>
    </lineage>
</organism>
<dbReference type="InterPro" id="IPR003439">
    <property type="entry name" value="ABC_transporter-like_ATP-bd"/>
</dbReference>
<dbReference type="Gene3D" id="3.40.50.300">
    <property type="entry name" value="P-loop containing nucleotide triphosphate hydrolases"/>
    <property type="match status" value="1"/>
</dbReference>
<dbReference type="GO" id="GO:0017004">
    <property type="term" value="P:cytochrome complex assembly"/>
    <property type="evidence" value="ECO:0007669"/>
    <property type="project" value="UniProtKB-KW"/>
</dbReference>
<dbReference type="GO" id="GO:0022857">
    <property type="term" value="F:transmembrane transporter activity"/>
    <property type="evidence" value="ECO:0007669"/>
    <property type="project" value="InterPro"/>
</dbReference>
<evidence type="ECO:0000256" key="1">
    <source>
        <dbReference type="ARBA" id="ARBA00022448"/>
    </source>
</evidence>
<evidence type="ECO:0000313" key="9">
    <source>
        <dbReference type="Proteomes" id="UP000315889"/>
    </source>
</evidence>
<dbReference type="GO" id="GO:0005524">
    <property type="term" value="F:ATP binding"/>
    <property type="evidence" value="ECO:0007669"/>
    <property type="project" value="UniProtKB-KW"/>
</dbReference>
<dbReference type="EMBL" id="SHBP01000001">
    <property type="protein sequence ID" value="RZO23103.1"/>
    <property type="molecule type" value="Genomic_DNA"/>
</dbReference>
<dbReference type="PROSITE" id="PS50893">
    <property type="entry name" value="ABC_TRANSPORTER_2"/>
    <property type="match status" value="1"/>
</dbReference>
<evidence type="ECO:0000313" key="8">
    <source>
        <dbReference type="EMBL" id="RZO23103.1"/>
    </source>
</evidence>
<dbReference type="InterPro" id="IPR003593">
    <property type="entry name" value="AAA+_ATPase"/>
</dbReference>
<sequence length="206" mass="22549">MTVNDLRFERDDIPVINGACLTLNVGEILQIEGPNGSGKTTLLRILTTALQPSGGEILYRGQILSECRFDYLSNILFLGHQSALKLTLTAEENLSWTTSELPGSVSIMEALEQVGLRGYSDVPCHKLSEGQQRRVALARLLVTNAEVWFLDEPFSALDKQGVQFVEQCMERHIKGGGAVMLTTHQPIGMEPVRRYSLVGSSVGGGF</sequence>
<keyword evidence="2" id="KW-0547">Nucleotide-binding</keyword>
<dbReference type="AlphaFoldDB" id="A0A520MPF0"/>
<evidence type="ECO:0000256" key="4">
    <source>
        <dbReference type="ARBA" id="ARBA00022840"/>
    </source>
</evidence>
<keyword evidence="4" id="KW-0067">ATP-binding</keyword>
<dbReference type="NCBIfam" id="NF010061">
    <property type="entry name" value="PRK13538.1"/>
    <property type="match status" value="1"/>
</dbReference>
<dbReference type="NCBIfam" id="TIGR01189">
    <property type="entry name" value="ccmA"/>
    <property type="match status" value="1"/>
</dbReference>
<comment type="caution">
    <text evidence="8">The sequence shown here is derived from an EMBL/GenBank/DDBJ whole genome shotgun (WGS) entry which is preliminary data.</text>
</comment>
<proteinExistence type="predicted"/>
<evidence type="ECO:0000256" key="2">
    <source>
        <dbReference type="ARBA" id="ARBA00022741"/>
    </source>
</evidence>
<keyword evidence="6" id="KW-0472">Membrane</keyword>
<dbReference type="InterPro" id="IPR027417">
    <property type="entry name" value="P-loop_NTPase"/>
</dbReference>
<evidence type="ECO:0000259" key="7">
    <source>
        <dbReference type="PROSITE" id="PS50893"/>
    </source>
</evidence>
<name>A0A520MPF0_9GAMM</name>
<feature type="domain" description="ABC transporter" evidence="7">
    <location>
        <begin position="1"/>
        <end position="206"/>
    </location>
</feature>
<accession>A0A520MPF0</accession>
<dbReference type="PANTHER" id="PTHR43499:SF1">
    <property type="entry name" value="ABC TRANSPORTER I FAMILY MEMBER 1"/>
    <property type="match status" value="1"/>
</dbReference>